<dbReference type="AlphaFoldDB" id="A0A0C1TXX5"/>
<dbReference type="GO" id="GO:0003676">
    <property type="term" value="F:nucleic acid binding"/>
    <property type="evidence" value="ECO:0007669"/>
    <property type="project" value="InterPro"/>
</dbReference>
<dbReference type="OrthoDB" id="159416at2"/>
<evidence type="ECO:0000313" key="7">
    <source>
        <dbReference type="Proteomes" id="UP000031366"/>
    </source>
</evidence>
<keyword evidence="4" id="KW-0175">Coiled coil</keyword>
<dbReference type="InterPro" id="IPR013520">
    <property type="entry name" value="Ribonucl_H"/>
</dbReference>
<dbReference type="InterPro" id="IPR047201">
    <property type="entry name" value="ERI-1_3'hExo-like"/>
</dbReference>
<dbReference type="STRING" id="29341.RSJ17_21370"/>
<reference evidence="6 7" key="1">
    <citation type="journal article" date="2015" name="Infect. Genet. Evol.">
        <title>Genomic sequences of six botulinum neurotoxin-producing strains representing three clostridial species illustrate the mobility and diversity of botulinum neurotoxin genes.</title>
        <authorList>
            <person name="Smith T.J."/>
            <person name="Hill K.K."/>
            <person name="Xie G."/>
            <person name="Foley B.T."/>
            <person name="Williamson C.H."/>
            <person name="Foster J.T."/>
            <person name="Johnson S.L."/>
            <person name="Chertkov O."/>
            <person name="Teshima H."/>
            <person name="Gibbons H.S."/>
            <person name="Johnsky L.A."/>
            <person name="Karavis M.A."/>
            <person name="Smith L.A."/>
        </authorList>
    </citation>
    <scope>NUCLEOTIDE SEQUENCE [LARGE SCALE GENOMIC DNA]</scope>
    <source>
        <strain evidence="6 7">CDC 2741</strain>
    </source>
</reference>
<gene>
    <name evidence="6" type="ORF">U732_2577</name>
</gene>
<evidence type="ECO:0000259" key="5">
    <source>
        <dbReference type="SMART" id="SM00479"/>
    </source>
</evidence>
<keyword evidence="3 6" id="KW-0269">Exonuclease</keyword>
<evidence type="ECO:0000256" key="2">
    <source>
        <dbReference type="ARBA" id="ARBA00022801"/>
    </source>
</evidence>
<dbReference type="SUPFAM" id="SSF53098">
    <property type="entry name" value="Ribonuclease H-like"/>
    <property type="match status" value="1"/>
</dbReference>
<dbReference type="GO" id="GO:0000175">
    <property type="term" value="F:3'-5'-RNA exonuclease activity"/>
    <property type="evidence" value="ECO:0007669"/>
    <property type="project" value="InterPro"/>
</dbReference>
<dbReference type="PANTHER" id="PTHR23044">
    <property type="entry name" value="3'-5' EXONUCLEASE ERI1-RELATED"/>
    <property type="match status" value="1"/>
</dbReference>
<dbReference type="InterPro" id="IPR051274">
    <property type="entry name" value="3-5_Exoribonuclease"/>
</dbReference>
<keyword evidence="1" id="KW-0540">Nuclease</keyword>
<dbReference type="Gene3D" id="3.30.420.10">
    <property type="entry name" value="Ribonuclease H-like superfamily/Ribonuclease H"/>
    <property type="match status" value="1"/>
</dbReference>
<feature type="coiled-coil region" evidence="4">
    <location>
        <begin position="143"/>
        <end position="170"/>
    </location>
</feature>
<evidence type="ECO:0000256" key="3">
    <source>
        <dbReference type="ARBA" id="ARBA00022839"/>
    </source>
</evidence>
<dbReference type="Proteomes" id="UP000031366">
    <property type="component" value="Unassembled WGS sequence"/>
</dbReference>
<protein>
    <submittedName>
        <fullName evidence="6">Exonuclease family protein</fullName>
    </submittedName>
</protein>
<evidence type="ECO:0000313" key="6">
    <source>
        <dbReference type="EMBL" id="KIE45554.1"/>
    </source>
</evidence>
<dbReference type="EMBL" id="AYSO01000019">
    <property type="protein sequence ID" value="KIE45554.1"/>
    <property type="molecule type" value="Genomic_DNA"/>
</dbReference>
<dbReference type="Pfam" id="PF00929">
    <property type="entry name" value="RNase_T"/>
    <property type="match status" value="1"/>
</dbReference>
<name>A0A0C1TXX5_9CLOT</name>
<dbReference type="RefSeq" id="WP_052268198.1">
    <property type="nucleotide sequence ID" value="NZ_AYSO01000019.1"/>
</dbReference>
<comment type="caution">
    <text evidence="6">The sequence shown here is derived from an EMBL/GenBank/DDBJ whole genome shotgun (WGS) entry which is preliminary data.</text>
</comment>
<accession>A0A0C1TXX5</accession>
<dbReference type="SMART" id="SM00479">
    <property type="entry name" value="EXOIII"/>
    <property type="match status" value="1"/>
</dbReference>
<dbReference type="InterPro" id="IPR036397">
    <property type="entry name" value="RNaseH_sf"/>
</dbReference>
<dbReference type="CDD" id="cd06133">
    <property type="entry name" value="ERI-1_3'hExo_like"/>
    <property type="match status" value="1"/>
</dbReference>
<dbReference type="PANTHER" id="PTHR23044:SF61">
    <property type="entry name" value="3'-5' EXORIBONUCLEASE 1-RELATED"/>
    <property type="match status" value="1"/>
</dbReference>
<organism evidence="6 7">
    <name type="scientific">Clostridium argentinense CDC 2741</name>
    <dbReference type="NCBI Taxonomy" id="1418104"/>
    <lineage>
        <taxon>Bacteria</taxon>
        <taxon>Bacillati</taxon>
        <taxon>Bacillota</taxon>
        <taxon>Clostridia</taxon>
        <taxon>Eubacteriales</taxon>
        <taxon>Clostridiaceae</taxon>
        <taxon>Clostridium</taxon>
    </lineage>
</organism>
<proteinExistence type="predicted"/>
<sequence>MENQQRHIICYYSMKFNADNGNSKGLFLIINEKKLIFKSRETFNAEDLREAHIKCLKCLMAEIERLEIKGKITSEDKVYINTDSKGVIDKISEILNGFKENKCSIKKLSKIALNLQWHRNWELVFNKNNSKELYKFLKEFYGNNKKTKDLKRKNKENNDAKNINKILENNNLDIIFFDFEMNCTNVEGVNNEIISIGAVRYSSNDNKVFYSYIKPSFNWILSDRCKILTNIKQKEIDNADYFIKVFSRFERWVGEDEVIFISWGNDDIRAFKRDVRLNKCNLSIVDKMVNNYGNLQAVITKHLNSKTQISLINALKAYDIEFEGHQHNALDDAINLGKLYVKFKEELKDKEFIRSSN</sequence>
<evidence type="ECO:0000256" key="4">
    <source>
        <dbReference type="SAM" id="Coils"/>
    </source>
</evidence>
<dbReference type="InterPro" id="IPR012337">
    <property type="entry name" value="RNaseH-like_sf"/>
</dbReference>
<evidence type="ECO:0000256" key="1">
    <source>
        <dbReference type="ARBA" id="ARBA00022722"/>
    </source>
</evidence>
<keyword evidence="2" id="KW-0378">Hydrolase</keyword>
<feature type="domain" description="Exonuclease" evidence="5">
    <location>
        <begin position="173"/>
        <end position="349"/>
    </location>
</feature>
<keyword evidence="7" id="KW-1185">Reference proteome</keyword>